<protein>
    <recommendedName>
        <fullName evidence="7">D-inositol-3-phosphate glycosyltransferase</fullName>
        <ecNumber evidence="7">2.4.1.250</ecNumber>
    </recommendedName>
</protein>
<gene>
    <name evidence="10" type="ORF">SAMN04488693_107185</name>
</gene>
<evidence type="ECO:0000256" key="6">
    <source>
        <dbReference type="ARBA" id="ARBA00048131"/>
    </source>
</evidence>
<accession>A0A1G8IWB7</accession>
<dbReference type="GO" id="GO:0008375">
    <property type="term" value="F:acetylglucosaminyltransferase activity"/>
    <property type="evidence" value="ECO:0007669"/>
    <property type="project" value="InterPro"/>
</dbReference>
<dbReference type="Pfam" id="PF00534">
    <property type="entry name" value="Glycos_transf_1"/>
    <property type="match status" value="1"/>
</dbReference>
<dbReference type="RefSeq" id="WP_090586513.1">
    <property type="nucleotide sequence ID" value="NZ_FNDT01000007.1"/>
</dbReference>
<dbReference type="InterPro" id="IPR028098">
    <property type="entry name" value="Glyco_trans_4-like_N"/>
</dbReference>
<evidence type="ECO:0000313" key="11">
    <source>
        <dbReference type="Proteomes" id="UP000199258"/>
    </source>
</evidence>
<dbReference type="GO" id="GO:0102710">
    <property type="term" value="F:D-inositol-3-phosphate glycosyltransferase activity"/>
    <property type="evidence" value="ECO:0007669"/>
    <property type="project" value="UniProtKB-EC"/>
</dbReference>
<evidence type="ECO:0000259" key="8">
    <source>
        <dbReference type="Pfam" id="PF00534"/>
    </source>
</evidence>
<name>A0A1G8IWB7_9MICC</name>
<evidence type="ECO:0000259" key="9">
    <source>
        <dbReference type="Pfam" id="PF13579"/>
    </source>
</evidence>
<dbReference type="PANTHER" id="PTHR45947:SF3">
    <property type="entry name" value="SULFOQUINOVOSYL TRANSFERASE SQD2"/>
    <property type="match status" value="1"/>
</dbReference>
<dbReference type="OrthoDB" id="9810929at2"/>
<evidence type="ECO:0000256" key="2">
    <source>
        <dbReference type="ARBA" id="ARBA00022676"/>
    </source>
</evidence>
<sequence>MTPVKRVAMLSLHTSPFDQPGGGDAGGMNVYVRSVALELAKVGIDVEIFTRAASDGQPHMEELGPGVLVRHLIAGPTRRVPKEVLPQLSDDLADAIADATDLLADGHFDVIHSHYWVSGIVGLTVARSLKLPLVHSMHTMARVKNLRLHAGGVMEPQSRIDGEQAIVEGADRLIANTSTEAAELESLYGAAAEKVDIVAPGVDLDIFNARERSVSRRRLRFPESAFHVVFAGRIQKLKGPHLLVEAAADLLARRPDIPLQVSIIGSGSGSEALELQPLIDRLGLHDAVRLYPPVMAGQLAHWFRAADVVAMPSYSESFGLVALEAQACGTPVLAANVGGLPQAISDGRTGVLVDGHGVGLWSAALEALHDDDGMRRTLGTHAAVHALAFGWQRTALFTAQSYRTAVEQYESAPAL</sequence>
<dbReference type="EMBL" id="FNDT01000007">
    <property type="protein sequence ID" value="SDI23345.1"/>
    <property type="molecule type" value="Genomic_DNA"/>
</dbReference>
<evidence type="ECO:0000256" key="1">
    <source>
        <dbReference type="ARBA" id="ARBA00008449"/>
    </source>
</evidence>
<dbReference type="EC" id="2.4.1.250" evidence="7"/>
<feature type="domain" description="Glycosyltransferase subfamily 4-like N-terminal" evidence="9">
    <location>
        <begin position="26"/>
        <end position="201"/>
    </location>
</feature>
<reference evidence="10 11" key="1">
    <citation type="submission" date="2016-10" db="EMBL/GenBank/DDBJ databases">
        <authorList>
            <person name="de Groot N.N."/>
        </authorList>
    </citation>
    <scope>NUCLEOTIDE SEQUENCE [LARGE SCALE GENOMIC DNA]</scope>
    <source>
        <strain evidence="10 11">NP_1H</strain>
    </source>
</reference>
<feature type="domain" description="Glycosyl transferase family 1" evidence="8">
    <location>
        <begin position="215"/>
        <end position="382"/>
    </location>
</feature>
<keyword evidence="3 10" id="KW-0808">Transferase</keyword>
<keyword evidence="11" id="KW-1185">Reference proteome</keyword>
<dbReference type="SUPFAM" id="SSF53756">
    <property type="entry name" value="UDP-Glycosyltransferase/glycogen phosphorylase"/>
    <property type="match status" value="1"/>
</dbReference>
<dbReference type="GO" id="GO:0046872">
    <property type="term" value="F:metal ion binding"/>
    <property type="evidence" value="ECO:0007669"/>
    <property type="project" value="UniProtKB-KW"/>
</dbReference>
<dbReference type="Proteomes" id="UP000199258">
    <property type="component" value="Unassembled WGS sequence"/>
</dbReference>
<dbReference type="NCBIfam" id="TIGR03449">
    <property type="entry name" value="mycothiol_MshA"/>
    <property type="match status" value="1"/>
</dbReference>
<organism evidence="10 11">
    <name type="scientific">Arthrobacter subterraneus</name>
    <dbReference type="NCBI Taxonomy" id="335973"/>
    <lineage>
        <taxon>Bacteria</taxon>
        <taxon>Bacillati</taxon>
        <taxon>Actinomycetota</taxon>
        <taxon>Actinomycetes</taxon>
        <taxon>Micrococcales</taxon>
        <taxon>Micrococcaceae</taxon>
        <taxon>Arthrobacter</taxon>
    </lineage>
</organism>
<evidence type="ECO:0000313" key="10">
    <source>
        <dbReference type="EMBL" id="SDI23345.1"/>
    </source>
</evidence>
<dbReference type="GO" id="GO:0010125">
    <property type="term" value="P:mycothiol biosynthetic process"/>
    <property type="evidence" value="ECO:0007669"/>
    <property type="project" value="UniProtKB-UniRule"/>
</dbReference>
<dbReference type="STRING" id="335973.SAMN04488693_107185"/>
<evidence type="ECO:0000256" key="7">
    <source>
        <dbReference type="NCBIfam" id="TIGR03449"/>
    </source>
</evidence>
<comment type="similarity">
    <text evidence="1">Belongs to the glycosyltransferase group 1 family. MshA subfamily.</text>
</comment>
<dbReference type="InterPro" id="IPR001296">
    <property type="entry name" value="Glyco_trans_1"/>
</dbReference>
<dbReference type="AlphaFoldDB" id="A0A1G8IWB7"/>
<keyword evidence="5" id="KW-0460">Magnesium</keyword>
<dbReference type="PANTHER" id="PTHR45947">
    <property type="entry name" value="SULFOQUINOVOSYL TRANSFERASE SQD2"/>
    <property type="match status" value="1"/>
</dbReference>
<keyword evidence="2" id="KW-0328">Glycosyltransferase</keyword>
<keyword evidence="4" id="KW-0479">Metal-binding</keyword>
<comment type="catalytic activity">
    <reaction evidence="6">
        <text>1D-myo-inositol 3-phosphate + UDP-N-acetyl-alpha-D-glucosamine = 1D-myo-inositol 2-acetamido-2-deoxy-alpha-D-glucopyranoside 3-phosphate + UDP + H(+)</text>
        <dbReference type="Rhea" id="RHEA:26188"/>
        <dbReference type="ChEBI" id="CHEBI:15378"/>
        <dbReference type="ChEBI" id="CHEBI:57705"/>
        <dbReference type="ChEBI" id="CHEBI:58223"/>
        <dbReference type="ChEBI" id="CHEBI:58401"/>
        <dbReference type="ChEBI" id="CHEBI:58892"/>
        <dbReference type="EC" id="2.4.1.250"/>
    </reaction>
</comment>
<dbReference type="InterPro" id="IPR050194">
    <property type="entry name" value="Glycosyltransferase_grp1"/>
</dbReference>
<evidence type="ECO:0000256" key="3">
    <source>
        <dbReference type="ARBA" id="ARBA00022679"/>
    </source>
</evidence>
<evidence type="ECO:0000256" key="4">
    <source>
        <dbReference type="ARBA" id="ARBA00022723"/>
    </source>
</evidence>
<dbReference type="InterPro" id="IPR017814">
    <property type="entry name" value="Mycothiol_biosynthesis_MshA"/>
</dbReference>
<dbReference type="Pfam" id="PF13579">
    <property type="entry name" value="Glyco_trans_4_4"/>
    <property type="match status" value="1"/>
</dbReference>
<evidence type="ECO:0000256" key="5">
    <source>
        <dbReference type="ARBA" id="ARBA00022842"/>
    </source>
</evidence>
<proteinExistence type="inferred from homology"/>
<dbReference type="Gene3D" id="3.40.50.2000">
    <property type="entry name" value="Glycogen Phosphorylase B"/>
    <property type="match status" value="2"/>
</dbReference>